<gene>
    <name evidence="2" type="ORF">WAE96_01760</name>
</gene>
<accession>A0ABU8EN85</accession>
<organism evidence="2 3">
    <name type="scientific">Pseudoalteromonas spongiae</name>
    <dbReference type="NCBI Taxonomy" id="298657"/>
    <lineage>
        <taxon>Bacteria</taxon>
        <taxon>Pseudomonadati</taxon>
        <taxon>Pseudomonadota</taxon>
        <taxon>Gammaproteobacteria</taxon>
        <taxon>Alteromonadales</taxon>
        <taxon>Pseudoalteromonadaceae</taxon>
        <taxon>Pseudoalteromonas</taxon>
    </lineage>
</organism>
<dbReference type="InterPro" id="IPR012902">
    <property type="entry name" value="N_methyl_site"/>
</dbReference>
<dbReference type="Pfam" id="PF07963">
    <property type="entry name" value="N_methyl"/>
    <property type="match status" value="1"/>
</dbReference>
<dbReference type="PROSITE" id="PS00409">
    <property type="entry name" value="PROKAR_NTER_METHYL"/>
    <property type="match status" value="1"/>
</dbReference>
<dbReference type="RefSeq" id="WP_336434390.1">
    <property type="nucleotide sequence ID" value="NZ_JBAWKS010000001.1"/>
</dbReference>
<comment type="caution">
    <text evidence="2">The sequence shown here is derived from an EMBL/GenBank/DDBJ whole genome shotgun (WGS) entry which is preliminary data.</text>
</comment>
<proteinExistence type="predicted"/>
<protein>
    <submittedName>
        <fullName evidence="2">Type II secretion system protein</fullName>
    </submittedName>
</protein>
<evidence type="ECO:0000256" key="1">
    <source>
        <dbReference type="SAM" id="Phobius"/>
    </source>
</evidence>
<evidence type="ECO:0000313" key="3">
    <source>
        <dbReference type="Proteomes" id="UP001382455"/>
    </source>
</evidence>
<sequence length="135" mass="14787">MKCVKGFTLIEVLLAAIILFTSLAIIADIFKGSTLLANKASETARMYQVHPTAISAIKSQLKDKVKVTKAADANGQIIIFGVEYNWQAQRVVFNSPPPDSISGAEYPNVYGIYDVTVEAKLGEKIQDFTFKAATW</sequence>
<name>A0ABU8EN85_9GAMM</name>
<keyword evidence="1" id="KW-0472">Membrane</keyword>
<dbReference type="EMBL" id="JBAWKS010000001">
    <property type="protein sequence ID" value="MEI4548432.1"/>
    <property type="molecule type" value="Genomic_DNA"/>
</dbReference>
<dbReference type="Proteomes" id="UP001382455">
    <property type="component" value="Unassembled WGS sequence"/>
</dbReference>
<keyword evidence="1" id="KW-0812">Transmembrane</keyword>
<evidence type="ECO:0000313" key="2">
    <source>
        <dbReference type="EMBL" id="MEI4548432.1"/>
    </source>
</evidence>
<feature type="transmembrane region" description="Helical" evidence="1">
    <location>
        <begin position="6"/>
        <end position="30"/>
    </location>
</feature>
<keyword evidence="1" id="KW-1133">Transmembrane helix</keyword>
<keyword evidence="3" id="KW-1185">Reference proteome</keyword>
<reference evidence="2 3" key="1">
    <citation type="submission" date="2023-12" db="EMBL/GenBank/DDBJ databases">
        <title>Friends and Foes: Symbiotic and Algicidal bacterial influence on Karenia brevis blooms.</title>
        <authorList>
            <person name="Fei C."/>
            <person name="Mohamed A.R."/>
            <person name="Booker A."/>
            <person name="Arshad M."/>
            <person name="Klass S."/>
            <person name="Ahn S."/>
            <person name="Gilbert P.M."/>
            <person name="Heil C.A."/>
            <person name="Martinez J.M."/>
            <person name="Amin S.A."/>
        </authorList>
    </citation>
    <scope>NUCLEOTIDE SEQUENCE [LARGE SCALE GENOMIC DNA]</scope>
    <source>
        <strain evidence="2 3">CE15</strain>
    </source>
</reference>